<dbReference type="STRING" id="1272.GCA_900014985_00968"/>
<comment type="caution">
    <text evidence="2">The sequence shown here is derived from an EMBL/GenBank/DDBJ whole genome shotgun (WGS) entry which is preliminary data.</text>
</comment>
<sequence length="156" mass="17061">MPNHVRTRKPRLDSLRQDLLQRGLPLVLGPKDRSGGLLPRSAPALFAAFIVLAGFIQFGRSTDDIMDSELTSLTEEELVTAGSGLLIMASFPLGWWLLRVLLRHVNRKVAADIGIAVVVALLVLPLFSSPELGSVCRTWSSSWSWSCSPPTGGWVR</sequence>
<dbReference type="RefSeq" id="WP_068468360.1">
    <property type="nucleotide sequence ID" value="NZ_BJNW01000006.1"/>
</dbReference>
<organism evidence="2 3">
    <name type="scientific">Kocuria varians</name>
    <name type="common">Micrococcus varians</name>
    <dbReference type="NCBI Taxonomy" id="1272"/>
    <lineage>
        <taxon>Bacteria</taxon>
        <taxon>Bacillati</taxon>
        <taxon>Actinomycetota</taxon>
        <taxon>Actinomycetes</taxon>
        <taxon>Micrococcales</taxon>
        <taxon>Micrococcaceae</taxon>
        <taxon>Kocuria</taxon>
    </lineage>
</organism>
<dbReference type="AlphaFoldDB" id="A0A4Y4D5E3"/>
<accession>A0A4Y4D5E3</accession>
<reference evidence="2 3" key="1">
    <citation type="submission" date="2019-06" db="EMBL/GenBank/DDBJ databases">
        <title>Whole genome shotgun sequence of Kocuria varians NBRC 15358.</title>
        <authorList>
            <person name="Hosoyama A."/>
            <person name="Uohara A."/>
            <person name="Ohji S."/>
            <person name="Ichikawa N."/>
        </authorList>
    </citation>
    <scope>NUCLEOTIDE SEQUENCE [LARGE SCALE GENOMIC DNA]</scope>
    <source>
        <strain evidence="2 3">NBRC 15358</strain>
    </source>
</reference>
<proteinExistence type="predicted"/>
<keyword evidence="3" id="KW-1185">Reference proteome</keyword>
<feature type="transmembrane region" description="Helical" evidence="1">
    <location>
        <begin position="78"/>
        <end position="97"/>
    </location>
</feature>
<evidence type="ECO:0000313" key="3">
    <source>
        <dbReference type="Proteomes" id="UP000315730"/>
    </source>
</evidence>
<gene>
    <name evidence="2" type="ORF">KVA01_09280</name>
</gene>
<keyword evidence="1" id="KW-0472">Membrane</keyword>
<feature type="transmembrane region" description="Helical" evidence="1">
    <location>
        <begin position="109"/>
        <end position="127"/>
    </location>
</feature>
<keyword evidence="1" id="KW-1133">Transmembrane helix</keyword>
<evidence type="ECO:0000313" key="2">
    <source>
        <dbReference type="EMBL" id="GEC98773.1"/>
    </source>
</evidence>
<keyword evidence="1" id="KW-0812">Transmembrane</keyword>
<name>A0A4Y4D5E3_KOCVA</name>
<dbReference type="EMBL" id="BJNW01000006">
    <property type="protein sequence ID" value="GEC98773.1"/>
    <property type="molecule type" value="Genomic_DNA"/>
</dbReference>
<protein>
    <submittedName>
        <fullName evidence="2">Uncharacterized protein</fullName>
    </submittedName>
</protein>
<dbReference type="Proteomes" id="UP000315730">
    <property type="component" value="Unassembled WGS sequence"/>
</dbReference>
<evidence type="ECO:0000256" key="1">
    <source>
        <dbReference type="SAM" id="Phobius"/>
    </source>
</evidence>
<feature type="transmembrane region" description="Helical" evidence="1">
    <location>
        <begin position="41"/>
        <end position="58"/>
    </location>
</feature>